<reference evidence="3 4" key="1">
    <citation type="submission" date="2014-02" db="EMBL/GenBank/DDBJ databases">
        <title>Draft genome sequence of Rickettsia buchneri sp. nov. ISO7T.</title>
        <authorList>
            <person name="Felsheim R.F."/>
            <person name="Kurtti T.J."/>
            <person name="Munderloh U.G."/>
        </authorList>
    </citation>
    <scope>NUCLEOTIDE SEQUENCE [LARGE SCALE GENOMIC DNA]</scope>
    <source>
        <strain evidence="3 4">ISO7</strain>
    </source>
</reference>
<dbReference type="PANTHER" id="PTHR43566">
    <property type="entry name" value="CONSERVED PROTEIN"/>
    <property type="match status" value="1"/>
</dbReference>
<keyword evidence="1" id="KW-1133">Transmembrane helix</keyword>
<keyword evidence="1" id="KW-0472">Membrane</keyword>
<dbReference type="RefSeq" id="WP_008579370.1">
    <property type="nucleotide sequence ID" value="NZ_CP113531.1"/>
</dbReference>
<feature type="transmembrane region" description="Helical" evidence="1">
    <location>
        <begin position="150"/>
        <end position="168"/>
    </location>
</feature>
<sequence length="169" mass="19180">MIERFLAKDIKSFLNEFLAVAILGPRQVRKTTLAKEIAAQISPTPFLDLEKPSDLAKLSDPELYFQTHSNHLVIIDEIQRMPQLFQVLRSVIDERRQQGQKVKQFLLLGSASKELLKHSSESLAGRIIYTQLCGFNIQEVRKAVYIDDNLYGLGAAFPIAFLVLRIIVV</sequence>
<organism evidence="3 4">
    <name type="scientific">Rickettsia tamurae subsp. buchneri</name>
    <dbReference type="NCBI Taxonomy" id="1462938"/>
    <lineage>
        <taxon>Bacteria</taxon>
        <taxon>Pseudomonadati</taxon>
        <taxon>Pseudomonadota</taxon>
        <taxon>Alphaproteobacteria</taxon>
        <taxon>Rickettsiales</taxon>
        <taxon>Rickettsiaceae</taxon>
        <taxon>Rickettsieae</taxon>
        <taxon>Rickettsia</taxon>
        <taxon>spotted fever group</taxon>
    </lineage>
</organism>
<evidence type="ECO:0000256" key="1">
    <source>
        <dbReference type="SAM" id="Phobius"/>
    </source>
</evidence>
<dbReference type="InterPro" id="IPR027417">
    <property type="entry name" value="P-loop_NTPase"/>
</dbReference>
<feature type="domain" description="AAA" evidence="2">
    <location>
        <begin position="19"/>
        <end position="140"/>
    </location>
</feature>
<proteinExistence type="predicted"/>
<dbReference type="Proteomes" id="UP000027161">
    <property type="component" value="Unassembled WGS sequence"/>
</dbReference>
<comment type="caution">
    <text evidence="3">The sequence shown here is derived from an EMBL/GenBank/DDBJ whole genome shotgun (WGS) entry which is preliminary data.</text>
</comment>
<keyword evidence="4" id="KW-1185">Reference proteome</keyword>
<dbReference type="InterPro" id="IPR041682">
    <property type="entry name" value="AAA_14"/>
</dbReference>
<evidence type="ECO:0000259" key="2">
    <source>
        <dbReference type="Pfam" id="PF13173"/>
    </source>
</evidence>
<evidence type="ECO:0000313" key="3">
    <source>
        <dbReference type="EMBL" id="KDO02559.1"/>
    </source>
</evidence>
<dbReference type="EMBL" id="JFKF01000131">
    <property type="protein sequence ID" value="KDO02559.1"/>
    <property type="molecule type" value="Genomic_DNA"/>
</dbReference>
<accession>A0A8E0WL55</accession>
<dbReference type="PANTHER" id="PTHR43566:SF2">
    <property type="entry name" value="DUF4143 DOMAIN-CONTAINING PROTEIN"/>
    <property type="match status" value="1"/>
</dbReference>
<name>A0A8E0WL55_9RICK</name>
<dbReference type="Gene3D" id="3.40.50.300">
    <property type="entry name" value="P-loop containing nucleotide triphosphate hydrolases"/>
    <property type="match status" value="1"/>
</dbReference>
<protein>
    <recommendedName>
        <fullName evidence="2">AAA domain-containing protein</fullName>
    </recommendedName>
</protein>
<gene>
    <name evidence="3" type="ORF">REISMN_06385</name>
</gene>
<dbReference type="SUPFAM" id="SSF52540">
    <property type="entry name" value="P-loop containing nucleoside triphosphate hydrolases"/>
    <property type="match status" value="1"/>
</dbReference>
<dbReference type="AlphaFoldDB" id="A0A8E0WL55"/>
<evidence type="ECO:0000313" key="4">
    <source>
        <dbReference type="Proteomes" id="UP000027161"/>
    </source>
</evidence>
<dbReference type="Pfam" id="PF13173">
    <property type="entry name" value="AAA_14"/>
    <property type="match status" value="1"/>
</dbReference>
<keyword evidence="1" id="KW-0812">Transmembrane</keyword>